<dbReference type="OrthoDB" id="6115808at2"/>
<keyword evidence="2" id="KW-0812">Transmembrane</keyword>
<accession>B9XJE1</accession>
<dbReference type="EMBL" id="ABOX02000021">
    <property type="protein sequence ID" value="EEF60002.1"/>
    <property type="molecule type" value="Genomic_DNA"/>
</dbReference>
<dbReference type="Pfam" id="PF19911">
    <property type="entry name" value="DUF6384"/>
    <property type="match status" value="2"/>
</dbReference>
<evidence type="ECO:0000313" key="4">
    <source>
        <dbReference type="Proteomes" id="UP000003688"/>
    </source>
</evidence>
<dbReference type="RefSeq" id="WP_007415934.1">
    <property type="nucleotide sequence ID" value="NZ_ABOX02000021.1"/>
</dbReference>
<dbReference type="STRING" id="320771.Cflav_PD3061"/>
<dbReference type="InterPro" id="IPR045964">
    <property type="entry name" value="DUF6384"/>
</dbReference>
<comment type="caution">
    <text evidence="3">The sequence shown here is derived from an EMBL/GenBank/DDBJ whole genome shotgun (WGS) entry which is preliminary data.</text>
</comment>
<gene>
    <name evidence="3" type="ORF">Cflav_PD3061</name>
</gene>
<evidence type="ECO:0000256" key="2">
    <source>
        <dbReference type="SAM" id="Phobius"/>
    </source>
</evidence>
<keyword evidence="4" id="KW-1185">Reference proteome</keyword>
<feature type="transmembrane region" description="Helical" evidence="2">
    <location>
        <begin position="95"/>
        <end position="119"/>
    </location>
</feature>
<sequence length="456" mass="51183">MPAQQDLQTLMHLMDLSEDAEGKAKQTANKLASAMEDEAQVLAVKLRDVYRQQGRDISDDAIQAGVSSYLAQRHRHLPKGTSWVRFVGALWMQRTILLIVMSVMLGLVAFAGITGGLVYSGMRSKALEGIHATARQAENYRNQWQQRFAQLTQLSTQAARNQRLIQPALATFLDRNRQPSAVILTTEKGNLEELSRQQSQLLASEQKWRQNAEAVQTDLEKAKSLDQVENRYRMLIDVNATEKESPHAAEIEVALKNGDLAAATQAVHAIEADINRKQAEAANARALAAAKTRVTELLQKLAGVAKEPAPVQRFEHEVQVAGDDTRLLNHVGDDIQKTTQWIAKDYTYRIVMRQGQKTAFVRTEHDSGAKAYYVIVEAIDAFGQAAEKPVIDRENQKVTSTRMWGEEITAEDYEQIKSEKLKKATLSQPIFAVKPAGYEEPQDFNYHAQHRQATRW</sequence>
<keyword evidence="1" id="KW-0175">Coiled coil</keyword>
<reference evidence="3 4" key="1">
    <citation type="journal article" date="2011" name="J. Bacteriol.">
        <title>Genome sequence of 'Pedosphaera parvula' Ellin514, an aerobic Verrucomicrobial isolate from pasture soil.</title>
        <authorList>
            <person name="Kant R."/>
            <person name="van Passel M.W."/>
            <person name="Sangwan P."/>
            <person name="Palva A."/>
            <person name="Lucas S."/>
            <person name="Copeland A."/>
            <person name="Lapidus A."/>
            <person name="Glavina Del Rio T."/>
            <person name="Dalin E."/>
            <person name="Tice H."/>
            <person name="Bruce D."/>
            <person name="Goodwin L."/>
            <person name="Pitluck S."/>
            <person name="Chertkov O."/>
            <person name="Larimer F.W."/>
            <person name="Land M.L."/>
            <person name="Hauser L."/>
            <person name="Brettin T.S."/>
            <person name="Detter J.C."/>
            <person name="Han S."/>
            <person name="de Vos W.M."/>
            <person name="Janssen P.H."/>
            <person name="Smidt H."/>
        </authorList>
    </citation>
    <scope>NUCLEOTIDE SEQUENCE [LARGE SCALE GENOMIC DNA]</scope>
    <source>
        <strain evidence="3 4">Ellin514</strain>
    </source>
</reference>
<name>B9XJE1_PEDPL</name>
<evidence type="ECO:0000256" key="1">
    <source>
        <dbReference type="SAM" id="Coils"/>
    </source>
</evidence>
<feature type="coiled-coil region" evidence="1">
    <location>
        <begin position="260"/>
        <end position="287"/>
    </location>
</feature>
<proteinExistence type="predicted"/>
<dbReference type="AlphaFoldDB" id="B9XJE1"/>
<protein>
    <submittedName>
        <fullName evidence="3">Uncharacterized protein</fullName>
    </submittedName>
</protein>
<evidence type="ECO:0000313" key="3">
    <source>
        <dbReference type="EMBL" id="EEF60002.1"/>
    </source>
</evidence>
<keyword evidence="2" id="KW-0472">Membrane</keyword>
<organism evidence="3 4">
    <name type="scientific">Pedosphaera parvula (strain Ellin514)</name>
    <dbReference type="NCBI Taxonomy" id="320771"/>
    <lineage>
        <taxon>Bacteria</taxon>
        <taxon>Pseudomonadati</taxon>
        <taxon>Verrucomicrobiota</taxon>
        <taxon>Pedosphaerae</taxon>
        <taxon>Pedosphaerales</taxon>
        <taxon>Pedosphaeraceae</taxon>
        <taxon>Pedosphaera</taxon>
    </lineage>
</organism>
<dbReference type="Proteomes" id="UP000003688">
    <property type="component" value="Unassembled WGS sequence"/>
</dbReference>
<keyword evidence="2" id="KW-1133">Transmembrane helix</keyword>